<dbReference type="InterPro" id="IPR029068">
    <property type="entry name" value="Glyas_Bleomycin-R_OHBP_Dase"/>
</dbReference>
<evidence type="ECO:0000259" key="1">
    <source>
        <dbReference type="PROSITE" id="PS51819"/>
    </source>
</evidence>
<dbReference type="Pfam" id="PF00903">
    <property type="entry name" value="Glyoxalase"/>
    <property type="match status" value="1"/>
</dbReference>
<dbReference type="PROSITE" id="PS51819">
    <property type="entry name" value="VOC"/>
    <property type="match status" value="1"/>
</dbReference>
<reference evidence="2" key="1">
    <citation type="journal article" date="2014" name="Int. J. Syst. Evol. Microbiol.">
        <title>Complete genome sequence of Corynebacterium casei LMG S-19264T (=DSM 44701T), isolated from a smear-ripened cheese.</title>
        <authorList>
            <consortium name="US DOE Joint Genome Institute (JGI-PGF)"/>
            <person name="Walter F."/>
            <person name="Albersmeier A."/>
            <person name="Kalinowski J."/>
            <person name="Ruckert C."/>
        </authorList>
    </citation>
    <scope>NUCLEOTIDE SEQUENCE</scope>
    <source>
        <strain evidence="2">CGMCC 1.12777</strain>
    </source>
</reference>
<dbReference type="SUPFAM" id="SSF54593">
    <property type="entry name" value="Glyoxalase/Bleomycin resistance protein/Dihydroxybiphenyl dioxygenase"/>
    <property type="match status" value="1"/>
</dbReference>
<accession>A0A8J2ZYI2</accession>
<dbReference type="PANTHER" id="PTHR34109">
    <property type="entry name" value="BNAUNNG04460D PROTEIN-RELATED"/>
    <property type="match status" value="1"/>
</dbReference>
<feature type="domain" description="VOC" evidence="1">
    <location>
        <begin position="3"/>
        <end position="125"/>
    </location>
</feature>
<dbReference type="InterPro" id="IPR037523">
    <property type="entry name" value="VOC_core"/>
</dbReference>
<comment type="caution">
    <text evidence="2">The sequence shown here is derived from an EMBL/GenBank/DDBJ whole genome shotgun (WGS) entry which is preliminary data.</text>
</comment>
<organism evidence="2 3">
    <name type="scientific">Pullulanibacillus pueri</name>
    <dbReference type="NCBI Taxonomy" id="1437324"/>
    <lineage>
        <taxon>Bacteria</taxon>
        <taxon>Bacillati</taxon>
        <taxon>Bacillota</taxon>
        <taxon>Bacilli</taxon>
        <taxon>Bacillales</taxon>
        <taxon>Sporolactobacillaceae</taxon>
        <taxon>Pullulanibacillus</taxon>
    </lineage>
</organism>
<gene>
    <name evidence="2" type="ORF">GCM10007096_35680</name>
</gene>
<keyword evidence="3" id="KW-1185">Reference proteome</keyword>
<dbReference type="AlphaFoldDB" id="A0A8J2ZYI2"/>
<dbReference type="Gene3D" id="3.10.180.10">
    <property type="entry name" value="2,3-Dihydroxybiphenyl 1,2-Dioxygenase, domain 1"/>
    <property type="match status" value="1"/>
</dbReference>
<dbReference type="InterPro" id="IPR004360">
    <property type="entry name" value="Glyas_Fos-R_dOase_dom"/>
</dbReference>
<reference evidence="2" key="2">
    <citation type="submission" date="2020-09" db="EMBL/GenBank/DDBJ databases">
        <authorList>
            <person name="Sun Q."/>
            <person name="Zhou Y."/>
        </authorList>
    </citation>
    <scope>NUCLEOTIDE SEQUENCE</scope>
    <source>
        <strain evidence="2">CGMCC 1.12777</strain>
    </source>
</reference>
<dbReference type="Proteomes" id="UP000656813">
    <property type="component" value="Unassembled WGS sequence"/>
</dbReference>
<sequence length="127" mass="14288">MFLSAYPHVYTQDINQALRFYRDLLGFKQTFQFPDKGQPDHVELRLGDSVIALTTNDAVKDDGVSAPTPGHPFQLTVWAEAADQAVEHLREAGVPVVIETHDHMSGNRRAYVTDPDDNWIAIVSRKK</sequence>
<name>A0A8J2ZYI2_9BACL</name>
<proteinExistence type="predicted"/>
<dbReference type="EMBL" id="BMFV01000035">
    <property type="protein sequence ID" value="GGH86901.1"/>
    <property type="molecule type" value="Genomic_DNA"/>
</dbReference>
<evidence type="ECO:0000313" key="2">
    <source>
        <dbReference type="EMBL" id="GGH86901.1"/>
    </source>
</evidence>
<protein>
    <recommendedName>
        <fullName evidence="1">VOC domain-containing protein</fullName>
    </recommendedName>
</protein>
<dbReference type="RefSeq" id="WP_188498742.1">
    <property type="nucleotide sequence ID" value="NZ_BMFV01000035.1"/>
</dbReference>
<evidence type="ECO:0000313" key="3">
    <source>
        <dbReference type="Proteomes" id="UP000656813"/>
    </source>
</evidence>